<dbReference type="GO" id="GO:0008408">
    <property type="term" value="F:3'-5' exonuclease activity"/>
    <property type="evidence" value="ECO:0007669"/>
    <property type="project" value="InterPro"/>
</dbReference>
<evidence type="ECO:0000256" key="7">
    <source>
        <dbReference type="ARBA" id="ARBA00023204"/>
    </source>
</evidence>
<comment type="function">
    <text evidence="9">DNA polymerase involved in damage-induced mutagenesis and translesion synthesis (TLS). It is not the major replicative DNA polymerase.</text>
</comment>
<evidence type="ECO:0000256" key="1">
    <source>
        <dbReference type="ARBA" id="ARBA00022490"/>
    </source>
</evidence>
<keyword evidence="5 9" id="KW-0227">DNA damage</keyword>
<dbReference type="InterPro" id="IPR029460">
    <property type="entry name" value="DNAPol_HHH"/>
</dbReference>
<dbReference type="AlphaFoldDB" id="E7RVK8"/>
<keyword evidence="3 9" id="KW-0548">Nucleotidyltransferase</keyword>
<dbReference type="Proteomes" id="UP000011021">
    <property type="component" value="Unassembled WGS sequence"/>
</dbReference>
<dbReference type="InterPro" id="IPR004013">
    <property type="entry name" value="PHP_dom"/>
</dbReference>
<comment type="similarity">
    <text evidence="9">Belongs to the DNA polymerase type-C family. DnaE2 subfamily.</text>
</comment>
<keyword evidence="7 9" id="KW-0234">DNA repair</keyword>
<dbReference type="GO" id="GO:0005737">
    <property type="term" value="C:cytoplasm"/>
    <property type="evidence" value="ECO:0007669"/>
    <property type="project" value="UniProtKB-SubCell"/>
</dbReference>
<dbReference type="NCBIfam" id="TIGR00594">
    <property type="entry name" value="polc"/>
    <property type="match status" value="1"/>
</dbReference>
<keyword evidence="6 9" id="KW-0239">DNA-directed DNA polymerase</keyword>
<evidence type="ECO:0000256" key="8">
    <source>
        <dbReference type="ARBA" id="ARBA00049244"/>
    </source>
</evidence>
<accession>E7RVK8</accession>
<dbReference type="GO" id="GO:0006281">
    <property type="term" value="P:DNA repair"/>
    <property type="evidence" value="ECO:0007669"/>
    <property type="project" value="UniProtKB-UniRule"/>
</dbReference>
<evidence type="ECO:0000313" key="12">
    <source>
        <dbReference type="Proteomes" id="UP000011021"/>
    </source>
</evidence>
<dbReference type="GO" id="GO:0006260">
    <property type="term" value="P:DNA replication"/>
    <property type="evidence" value="ECO:0007669"/>
    <property type="project" value="UniProtKB-KW"/>
</dbReference>
<dbReference type="EC" id="2.7.7.7" evidence="9"/>
<evidence type="ECO:0000256" key="5">
    <source>
        <dbReference type="ARBA" id="ARBA00022763"/>
    </source>
</evidence>
<evidence type="ECO:0000256" key="2">
    <source>
        <dbReference type="ARBA" id="ARBA00022679"/>
    </source>
</evidence>
<dbReference type="CDD" id="cd07434">
    <property type="entry name" value="PHP_PolIIIA_DnaE2"/>
    <property type="match status" value="1"/>
</dbReference>
<dbReference type="InterPro" id="IPR004805">
    <property type="entry name" value="DnaE2/DnaE/PolC"/>
</dbReference>
<dbReference type="InterPro" id="IPR016195">
    <property type="entry name" value="Pol/histidinol_Pase-like"/>
</dbReference>
<comment type="catalytic activity">
    <reaction evidence="8 9">
        <text>DNA(n) + a 2'-deoxyribonucleoside 5'-triphosphate = DNA(n+1) + diphosphate</text>
        <dbReference type="Rhea" id="RHEA:22508"/>
        <dbReference type="Rhea" id="RHEA-COMP:17339"/>
        <dbReference type="Rhea" id="RHEA-COMP:17340"/>
        <dbReference type="ChEBI" id="CHEBI:33019"/>
        <dbReference type="ChEBI" id="CHEBI:61560"/>
        <dbReference type="ChEBI" id="CHEBI:173112"/>
        <dbReference type="EC" id="2.7.7.7"/>
    </reaction>
</comment>
<dbReference type="EMBL" id="AEQP01000002">
    <property type="protein sequence ID" value="EFV95812.1"/>
    <property type="molecule type" value="Genomic_DNA"/>
</dbReference>
<dbReference type="HAMAP" id="MF_01902">
    <property type="entry name" value="DNApol_error_prone"/>
    <property type="match status" value="1"/>
</dbReference>
<gene>
    <name evidence="9" type="primary">dnaE2</name>
    <name evidence="11" type="ORF">HMPREF0551_0720</name>
</gene>
<dbReference type="PANTHER" id="PTHR32294:SF4">
    <property type="entry name" value="ERROR-PRONE DNA POLYMERASE"/>
    <property type="match status" value="1"/>
</dbReference>
<name>E7RVK8_9BURK</name>
<dbReference type="Pfam" id="PF07733">
    <property type="entry name" value="DNA_pol3_alpha"/>
    <property type="match status" value="1"/>
</dbReference>
<feature type="domain" description="Polymerase/histidinol phosphatase N-terminal" evidence="10">
    <location>
        <begin position="50"/>
        <end position="117"/>
    </location>
</feature>
<dbReference type="STRING" id="887898.HMPREF0551_0720"/>
<reference evidence="11 12" key="1">
    <citation type="submission" date="2010-12" db="EMBL/GenBank/DDBJ databases">
        <authorList>
            <person name="Muzny D."/>
            <person name="Qin X."/>
            <person name="Deng J."/>
            <person name="Jiang H."/>
            <person name="Liu Y."/>
            <person name="Qu J."/>
            <person name="Song X.-Z."/>
            <person name="Zhang L."/>
            <person name="Thornton R."/>
            <person name="Coyle M."/>
            <person name="Francisco L."/>
            <person name="Jackson L."/>
            <person name="Javaid M."/>
            <person name="Korchina V."/>
            <person name="Kovar C."/>
            <person name="Mata R."/>
            <person name="Mathew T."/>
            <person name="Ngo R."/>
            <person name="Nguyen L."/>
            <person name="Nguyen N."/>
            <person name="Okwuonu G."/>
            <person name="Ongeri F."/>
            <person name="Pham C."/>
            <person name="Simmons D."/>
            <person name="Wilczek-Boney K."/>
            <person name="Hale W."/>
            <person name="Jakkamsetti A."/>
            <person name="Pham P."/>
            <person name="Ruth R."/>
            <person name="San Lucas F."/>
            <person name="Warren J."/>
            <person name="Zhang J."/>
            <person name="Zhao Z."/>
            <person name="Zhou C."/>
            <person name="Zhu D."/>
            <person name="Lee S."/>
            <person name="Bess C."/>
            <person name="Blankenburg K."/>
            <person name="Forbes L."/>
            <person name="Fu Q."/>
            <person name="Gubbala S."/>
            <person name="Hirani K."/>
            <person name="Jayaseelan J.C."/>
            <person name="Lara F."/>
            <person name="Munidasa M."/>
            <person name="Palculict T."/>
            <person name="Patil S."/>
            <person name="Pu L.-L."/>
            <person name="Saada N."/>
            <person name="Tang L."/>
            <person name="Weissenberger G."/>
            <person name="Zhu Y."/>
            <person name="Hemphill L."/>
            <person name="Shang Y."/>
            <person name="Youmans B."/>
            <person name="Ayvaz T."/>
            <person name="Ross M."/>
            <person name="Santibanez J."/>
            <person name="Aqrawi P."/>
            <person name="Gross S."/>
            <person name="Joshi V."/>
            <person name="Fowler G."/>
            <person name="Nazareth L."/>
            <person name="Reid J."/>
            <person name="Worley K."/>
            <person name="Petrosino J."/>
            <person name="Highlander S."/>
            <person name="Gibbs R."/>
        </authorList>
    </citation>
    <scope>NUCLEOTIDE SEQUENCE [LARGE SCALE GENOMIC DNA]</scope>
    <source>
        <strain evidence="11 12">ATCC 51599</strain>
    </source>
</reference>
<dbReference type="Pfam" id="PF14579">
    <property type="entry name" value="HHH_6"/>
    <property type="match status" value="1"/>
</dbReference>
<protein>
    <recommendedName>
        <fullName evidence="9">Error-prone DNA polymerase</fullName>
        <ecNumber evidence="9">2.7.7.7</ecNumber>
    </recommendedName>
</protein>
<keyword evidence="4 9" id="KW-0235">DNA replication</keyword>
<evidence type="ECO:0000259" key="10">
    <source>
        <dbReference type="SMART" id="SM00481"/>
    </source>
</evidence>
<comment type="subcellular location">
    <subcellularLocation>
        <location evidence="9">Cytoplasm</location>
    </subcellularLocation>
</comment>
<evidence type="ECO:0000256" key="3">
    <source>
        <dbReference type="ARBA" id="ARBA00022695"/>
    </source>
</evidence>
<dbReference type="Pfam" id="PF17657">
    <property type="entry name" value="DNA_pol3_finger"/>
    <property type="match status" value="1"/>
</dbReference>
<evidence type="ECO:0000256" key="9">
    <source>
        <dbReference type="HAMAP-Rule" id="MF_01902"/>
    </source>
</evidence>
<dbReference type="InterPro" id="IPR023073">
    <property type="entry name" value="DnaE2"/>
</dbReference>
<dbReference type="PANTHER" id="PTHR32294">
    <property type="entry name" value="DNA POLYMERASE III SUBUNIT ALPHA"/>
    <property type="match status" value="1"/>
</dbReference>
<dbReference type="CDD" id="cd04485">
    <property type="entry name" value="DnaE_OBF"/>
    <property type="match status" value="1"/>
</dbReference>
<evidence type="ECO:0000313" key="11">
    <source>
        <dbReference type="EMBL" id="EFV95812.1"/>
    </source>
</evidence>
<sequence>MVCMTGGHEPPAAAKVQIRQDQPAARECSGAWAAGQDADAGMAMPPPAYAELHCLSDFTFLRGASSAAQLFERARACGYQALAITDECSLAGIVRAFEASRNTGVPLIVGSEFRLVDGTRFVLLVQDQAGYEALCSLITTGRRAAGKGCYRLTREDFSRSGLDLSGLLCLWLPSPHPDEVQADAPDEQQADVLDGLDGLGARGMDDEAPAVPESGEDRLALERAAWVRRIFPHAWLAVELHRDRDDAAVLRHLLALAQKTGLTPVACGDVHMDLKRRRALQDTLTALRHRRPLTEAGGWLFRNGERHLRRREALAGIYPPALLAETLEIAKRCTFRLDSLQYRYPQELVPEGHTPTSWLRHLAEQGLRWRWPQGAPERVVGLVEHELALIADLGYEPYFLTVHDIVRFARSQGILCQGRGSAANSAVCFVLGIVEVDPSRMQVLVERFISRERNEPPDIDVDFEHERREEVFQYIYGKYGRARAALTANVICYRGRSAARDVARALGFPPDQVTAIGACFGRGGYGDDVTDRLAEAGFDPATPLMQRLLHLVEALRDHPRHLSQHVGGFVISDGPLSRLVPIENAAMPARTIIQWNKDDLDVLGMLKVDCLALGMLTCVRKTLALLARHRGRHLTPATIPPDDDATYDMISAADTVGVFQIESRAQMSMLPRLRPRCFYDLVIQVAIVRPGPIQGDMVHPYLRRRQGLEPVNYPSEALREVFERTLGVPLFQEQAMKLAIVAAGYTPGEADHLRRSMAAWRRHGDLEIHRQRLVGGMQERGYSLAFAERIFEQLKGFANYGFPESHACAFALITYVSCWLKRHEPAAFVCALLNSQPMGFYSASSLLQDARRHGVTVRPVDVFHSHWDNTLEGGKPGGAQPALRLGFRQVHGLSEAAARRIVAARLALGGAEPSRHAFRDVADLCHRAGLDAREASLLAEAGALRALATHRHAAHWAVAGVEEPTPLFAQSPQEQTVDLPHPSVAQELLADYRSQGLSLTTHPLALLRSQLQERRCLESRALQDLPHGRGVRAAGLVIMRQRPPTASGVTFVTLEDEWGTVNVVVWQDLAVRSRRVLVGSRLLAVDGRWEVVDGVRHLIARRLHDLSPLLGQLATGASRDYR</sequence>
<dbReference type="SUPFAM" id="SSF89550">
    <property type="entry name" value="PHP domain-like"/>
    <property type="match status" value="1"/>
</dbReference>
<dbReference type="NCBIfam" id="NF004225">
    <property type="entry name" value="PRK05672.1"/>
    <property type="match status" value="1"/>
</dbReference>
<dbReference type="InterPro" id="IPR003141">
    <property type="entry name" value="Pol/His_phosphatase_N"/>
</dbReference>
<evidence type="ECO:0000256" key="6">
    <source>
        <dbReference type="ARBA" id="ARBA00022932"/>
    </source>
</evidence>
<dbReference type="Pfam" id="PF02811">
    <property type="entry name" value="PHP"/>
    <property type="match status" value="1"/>
</dbReference>
<keyword evidence="2 9" id="KW-0808">Transferase</keyword>
<dbReference type="eggNOG" id="COG0587">
    <property type="taxonomic scope" value="Bacteria"/>
</dbReference>
<dbReference type="Gene3D" id="3.20.20.140">
    <property type="entry name" value="Metal-dependent hydrolases"/>
    <property type="match status" value="1"/>
</dbReference>
<proteinExistence type="inferred from homology"/>
<comment type="caution">
    <text evidence="11">The sequence shown here is derived from an EMBL/GenBank/DDBJ whole genome shotgun (WGS) entry which is preliminary data.</text>
</comment>
<dbReference type="GO" id="GO:0003887">
    <property type="term" value="F:DNA-directed DNA polymerase activity"/>
    <property type="evidence" value="ECO:0007669"/>
    <property type="project" value="UniProtKB-UniRule"/>
</dbReference>
<keyword evidence="1 9" id="KW-0963">Cytoplasm</keyword>
<evidence type="ECO:0000256" key="4">
    <source>
        <dbReference type="ARBA" id="ARBA00022705"/>
    </source>
</evidence>
<dbReference type="Gene3D" id="1.10.150.870">
    <property type="match status" value="1"/>
</dbReference>
<keyword evidence="12" id="KW-1185">Reference proteome</keyword>
<dbReference type="SMART" id="SM00481">
    <property type="entry name" value="POLIIIAc"/>
    <property type="match status" value="1"/>
</dbReference>
<dbReference type="InterPro" id="IPR040982">
    <property type="entry name" value="DNA_pol3_finger"/>
</dbReference>
<dbReference type="InterPro" id="IPR011708">
    <property type="entry name" value="DNA_pol3_alpha_NTPase_dom"/>
</dbReference>
<dbReference type="HOGENOM" id="CLU_001600_4_0_4"/>
<organism evidence="11 12">
    <name type="scientific">Lautropia mirabilis ATCC 51599</name>
    <dbReference type="NCBI Taxonomy" id="887898"/>
    <lineage>
        <taxon>Bacteria</taxon>
        <taxon>Pseudomonadati</taxon>
        <taxon>Pseudomonadota</taxon>
        <taxon>Betaproteobacteria</taxon>
        <taxon>Burkholderiales</taxon>
        <taxon>Burkholderiaceae</taxon>
        <taxon>Lautropia</taxon>
    </lineage>
</organism>